<evidence type="ECO:0000259" key="1">
    <source>
        <dbReference type="Pfam" id="PF20167"/>
    </source>
</evidence>
<dbReference type="AlphaFoldDB" id="A0A9J6B290"/>
<sequence length="398" mass="44632">MLIFSLGSVTFGEKPELSEFTWQLVESSYDPNWVREFYTACGALVPQGKKQASKFKPVDYVVVRGSKLKCSSDAINAILECSNDIEDDCQQMIRTKTLDMKKWLAPLISDGTPKWIEVGAFIEKNDLNIAARIEAKYLKDEAEKKKAIPVDISPIVDTDALPAEAPLPNTWAFRLEATILGMIKRALIDAVTLLSSTIDALAARIAVCECGQWATKGVMVLKAAIAELRRDVDQLKSTDMSMIFRTVEITDMLSNTDLGVYEEASYEGLTDIEEAMIDSIVQISLADTTIAGSSICIEKQCKDTNLQKGTEQDERLKKRKHVCHASKEKIKSAKERSSRRIVEWFCDAILDRPKLQTLRMLKAKTERQWNKLKVASPSGSASSTYCAIWLFAAHFWRR</sequence>
<feature type="domain" description="Putative plant transposon protein" evidence="1">
    <location>
        <begin position="27"/>
        <end position="133"/>
    </location>
</feature>
<dbReference type="PANTHER" id="PTHR33180">
    <property type="entry name" value="PHOTOSYSTEM II CP43 REACTION CENTER PROTEIN"/>
    <property type="match status" value="1"/>
</dbReference>
<organism evidence="2 3">
    <name type="scientific">Solanum commersonii</name>
    <name type="common">Commerson's wild potato</name>
    <name type="synonym">Commerson's nightshade</name>
    <dbReference type="NCBI Taxonomy" id="4109"/>
    <lineage>
        <taxon>Eukaryota</taxon>
        <taxon>Viridiplantae</taxon>
        <taxon>Streptophyta</taxon>
        <taxon>Embryophyta</taxon>
        <taxon>Tracheophyta</taxon>
        <taxon>Spermatophyta</taxon>
        <taxon>Magnoliopsida</taxon>
        <taxon>eudicotyledons</taxon>
        <taxon>Gunneridae</taxon>
        <taxon>Pentapetalae</taxon>
        <taxon>asterids</taxon>
        <taxon>lamiids</taxon>
        <taxon>Solanales</taxon>
        <taxon>Solanaceae</taxon>
        <taxon>Solanoideae</taxon>
        <taxon>Solaneae</taxon>
        <taxon>Solanum</taxon>
    </lineage>
</organism>
<dbReference type="Proteomes" id="UP000824120">
    <property type="component" value="Chromosome 1"/>
</dbReference>
<protein>
    <recommendedName>
        <fullName evidence="1">Putative plant transposon protein domain-containing protein</fullName>
    </recommendedName>
</protein>
<dbReference type="EMBL" id="JACXVP010000001">
    <property type="protein sequence ID" value="KAG5630838.1"/>
    <property type="molecule type" value="Genomic_DNA"/>
</dbReference>
<evidence type="ECO:0000313" key="3">
    <source>
        <dbReference type="Proteomes" id="UP000824120"/>
    </source>
</evidence>
<name>A0A9J6B290_SOLCO</name>
<proteinExistence type="predicted"/>
<reference evidence="2 3" key="1">
    <citation type="submission" date="2020-09" db="EMBL/GenBank/DDBJ databases">
        <title>De no assembly of potato wild relative species, Solanum commersonii.</title>
        <authorList>
            <person name="Cho K."/>
        </authorList>
    </citation>
    <scope>NUCLEOTIDE SEQUENCE [LARGE SCALE GENOMIC DNA]</scope>
    <source>
        <strain evidence="2">LZ3.2</strain>
        <tissue evidence="2">Leaf</tissue>
    </source>
</reference>
<comment type="caution">
    <text evidence="2">The sequence shown here is derived from an EMBL/GenBank/DDBJ whole genome shotgun (WGS) entry which is preliminary data.</text>
</comment>
<keyword evidence="3" id="KW-1185">Reference proteome</keyword>
<dbReference type="PANTHER" id="PTHR33180:SF31">
    <property type="entry name" value="POLYPROTEIN PROTEIN"/>
    <property type="match status" value="1"/>
</dbReference>
<dbReference type="InterPro" id="IPR046796">
    <property type="entry name" value="Transposase_32_dom"/>
</dbReference>
<evidence type="ECO:0000313" key="2">
    <source>
        <dbReference type="EMBL" id="KAG5630838.1"/>
    </source>
</evidence>
<accession>A0A9J6B290</accession>
<dbReference type="Pfam" id="PF20167">
    <property type="entry name" value="Transposase_32"/>
    <property type="match status" value="1"/>
</dbReference>
<gene>
    <name evidence="2" type="ORF">H5410_002555</name>
</gene>